<evidence type="ECO:0000256" key="1">
    <source>
        <dbReference type="SAM" id="Phobius"/>
    </source>
</evidence>
<dbReference type="OrthoDB" id="9808690at2"/>
<dbReference type="AlphaFoldDB" id="A0A1N7MHG4"/>
<keyword evidence="1" id="KW-0472">Membrane</keyword>
<dbReference type="Pfam" id="PF13630">
    <property type="entry name" value="SdpI"/>
    <property type="match status" value="1"/>
</dbReference>
<feature type="domain" description="DUF1648" evidence="2">
    <location>
        <begin position="15"/>
        <end position="60"/>
    </location>
</feature>
<gene>
    <name evidence="3" type="ORF">SAMN05421790_106100</name>
</gene>
<evidence type="ECO:0000259" key="2">
    <source>
        <dbReference type="Pfam" id="PF07853"/>
    </source>
</evidence>
<keyword evidence="4" id="KW-1185">Reference proteome</keyword>
<dbReference type="InterPro" id="IPR026272">
    <property type="entry name" value="SdpI"/>
</dbReference>
<dbReference type="Proteomes" id="UP000186795">
    <property type="component" value="Unassembled WGS sequence"/>
</dbReference>
<sequence length="218" mass="25147">MNKGWNRWDTVILLLGLVPLAFAWTVYDRLPDMIPSHYGLNGQPDDYSDKFVFILMMSAFNLGLPFLMKWMPAMDPRRENYRKFSRFYELFRVVITLFLSGLFTMILLESLGYPIEISKVVMVGVGLLWMVIGNYLGQVRSNWFFGIKLPWTLESDEVWRRTHRISGGVWMGAGLFILLSSFLPPSVAVWTVMISVAGSVLVPVVYSYLLFQKLNDHT</sequence>
<dbReference type="InterPro" id="IPR025962">
    <property type="entry name" value="SdpI/YhfL"/>
</dbReference>
<dbReference type="Pfam" id="PF07853">
    <property type="entry name" value="DUF1648"/>
    <property type="match status" value="1"/>
</dbReference>
<feature type="transmembrane region" description="Helical" evidence="1">
    <location>
        <begin position="165"/>
        <end position="183"/>
    </location>
</feature>
<reference evidence="4" key="1">
    <citation type="submission" date="2017-01" db="EMBL/GenBank/DDBJ databases">
        <authorList>
            <person name="Varghese N."/>
            <person name="Submissions S."/>
        </authorList>
    </citation>
    <scope>NUCLEOTIDE SEQUENCE [LARGE SCALE GENOMIC DNA]</scope>
    <source>
        <strain evidence="4">DSM 45196</strain>
    </source>
</reference>
<feature type="transmembrane region" description="Helical" evidence="1">
    <location>
        <begin position="120"/>
        <end position="137"/>
    </location>
</feature>
<protein>
    <submittedName>
        <fullName evidence="3">Uncharacterized membrane protein</fullName>
    </submittedName>
</protein>
<dbReference type="GO" id="GO:0009636">
    <property type="term" value="P:response to toxic substance"/>
    <property type="evidence" value="ECO:0007669"/>
    <property type="project" value="TreeGrafter"/>
</dbReference>
<keyword evidence="1" id="KW-1133">Transmembrane helix</keyword>
<dbReference type="InterPro" id="IPR012867">
    <property type="entry name" value="DUF1648"/>
</dbReference>
<feature type="transmembrane region" description="Helical" evidence="1">
    <location>
        <begin position="47"/>
        <end position="68"/>
    </location>
</feature>
<dbReference type="RefSeq" id="WP_009711927.1">
    <property type="nucleotide sequence ID" value="NZ_CP048103.1"/>
</dbReference>
<name>A0A1N7MHG4_9BACL</name>
<evidence type="ECO:0000313" key="4">
    <source>
        <dbReference type="Proteomes" id="UP000186795"/>
    </source>
</evidence>
<keyword evidence="1" id="KW-0812">Transmembrane</keyword>
<feature type="transmembrane region" description="Helical" evidence="1">
    <location>
        <begin position="189"/>
        <end position="211"/>
    </location>
</feature>
<dbReference type="PANTHER" id="PTHR37810">
    <property type="entry name" value="IMMUNITY PROTEIN SDPI"/>
    <property type="match status" value="1"/>
</dbReference>
<dbReference type="PIRSF" id="PIRSF038959">
    <property type="entry name" value="SdpI"/>
    <property type="match status" value="1"/>
</dbReference>
<dbReference type="EMBL" id="FTOD01000006">
    <property type="protein sequence ID" value="SIS85566.1"/>
    <property type="molecule type" value="Genomic_DNA"/>
</dbReference>
<evidence type="ECO:0000313" key="3">
    <source>
        <dbReference type="EMBL" id="SIS85566.1"/>
    </source>
</evidence>
<organism evidence="3 4">
    <name type="scientific">Kroppenstedtia eburnea</name>
    <dbReference type="NCBI Taxonomy" id="714067"/>
    <lineage>
        <taxon>Bacteria</taxon>
        <taxon>Bacillati</taxon>
        <taxon>Bacillota</taxon>
        <taxon>Bacilli</taxon>
        <taxon>Bacillales</taxon>
        <taxon>Thermoactinomycetaceae</taxon>
        <taxon>Kroppenstedtia</taxon>
    </lineage>
</organism>
<accession>A0A1N7MHG4</accession>
<proteinExistence type="predicted"/>
<dbReference type="PANTHER" id="PTHR37810:SF5">
    <property type="entry name" value="IMMUNITY PROTEIN SDPI"/>
    <property type="match status" value="1"/>
</dbReference>
<feature type="transmembrane region" description="Helical" evidence="1">
    <location>
        <begin position="89"/>
        <end position="108"/>
    </location>
</feature>